<proteinExistence type="predicted"/>
<comment type="caution">
    <text evidence="1">The sequence shown here is derived from an EMBL/GenBank/DDBJ whole genome shotgun (WGS) entry which is preliminary data.</text>
</comment>
<evidence type="ECO:0000313" key="1">
    <source>
        <dbReference type="EMBL" id="KAL2470163.1"/>
    </source>
</evidence>
<keyword evidence="2" id="KW-1185">Reference proteome</keyword>
<protein>
    <submittedName>
        <fullName evidence="1">Uncharacterized protein</fullName>
    </submittedName>
</protein>
<dbReference type="Proteomes" id="UP001604336">
    <property type="component" value="Unassembled WGS sequence"/>
</dbReference>
<accession>A0ABD1Q1U3</accession>
<evidence type="ECO:0000313" key="2">
    <source>
        <dbReference type="Proteomes" id="UP001604336"/>
    </source>
</evidence>
<sequence length="237" mass="25960">MLLYSSLTTCSVTFSKILLRPSSTWCSIWARSKSGLPNRMSPSIPKRLEEEDKKKRYFKPLPYGNRFFRSSFSNFGDLLALPNLYHLGLGFSKASFSNFGDLLALQSLSHLGIGSSDQALQLWRLACATKPLPLETRLFKPLSPGNRLFRSSFSNFGDLLALPSLSHLGLDSSKVSFSNFGDLLALRGLSHLGLGSSSLSHLGLGSSSLSHMGIGSSDQASPTLDTYLRYQASPTWD</sequence>
<gene>
    <name evidence="1" type="ORF">Adt_38299</name>
</gene>
<dbReference type="AlphaFoldDB" id="A0ABD1Q1U3"/>
<organism evidence="1 2">
    <name type="scientific">Abeliophyllum distichum</name>
    <dbReference type="NCBI Taxonomy" id="126358"/>
    <lineage>
        <taxon>Eukaryota</taxon>
        <taxon>Viridiplantae</taxon>
        <taxon>Streptophyta</taxon>
        <taxon>Embryophyta</taxon>
        <taxon>Tracheophyta</taxon>
        <taxon>Spermatophyta</taxon>
        <taxon>Magnoliopsida</taxon>
        <taxon>eudicotyledons</taxon>
        <taxon>Gunneridae</taxon>
        <taxon>Pentapetalae</taxon>
        <taxon>asterids</taxon>
        <taxon>lamiids</taxon>
        <taxon>Lamiales</taxon>
        <taxon>Oleaceae</taxon>
        <taxon>Forsythieae</taxon>
        <taxon>Abeliophyllum</taxon>
    </lineage>
</organism>
<reference evidence="2" key="1">
    <citation type="submission" date="2024-07" db="EMBL/GenBank/DDBJ databases">
        <title>Two chromosome-level genome assemblies of Korean endemic species Abeliophyllum distichum and Forsythia ovata (Oleaceae).</title>
        <authorList>
            <person name="Jang H."/>
        </authorList>
    </citation>
    <scope>NUCLEOTIDE SEQUENCE [LARGE SCALE GENOMIC DNA]</scope>
</reference>
<name>A0ABD1Q1U3_9LAMI</name>
<dbReference type="EMBL" id="JBFOLK010000012">
    <property type="protein sequence ID" value="KAL2470163.1"/>
    <property type="molecule type" value="Genomic_DNA"/>
</dbReference>